<name>A0A3R6K7U0_9FIRM</name>
<comment type="caution">
    <text evidence="2">The sequence shown here is derived from an EMBL/GenBank/DDBJ whole genome shotgun (WGS) entry which is preliminary data.</text>
</comment>
<accession>A0A3R6K7U0</accession>
<evidence type="ECO:0000256" key="1">
    <source>
        <dbReference type="SAM" id="MobiDB-lite"/>
    </source>
</evidence>
<organism evidence="2 3">
    <name type="scientific">Roseburia intestinalis</name>
    <dbReference type="NCBI Taxonomy" id="166486"/>
    <lineage>
        <taxon>Bacteria</taxon>
        <taxon>Bacillati</taxon>
        <taxon>Bacillota</taxon>
        <taxon>Clostridia</taxon>
        <taxon>Lachnospirales</taxon>
        <taxon>Lachnospiraceae</taxon>
        <taxon>Roseburia</taxon>
    </lineage>
</organism>
<feature type="compositionally biased region" description="Basic and acidic residues" evidence="1">
    <location>
        <begin position="282"/>
        <end position="292"/>
    </location>
</feature>
<evidence type="ECO:0000313" key="3">
    <source>
        <dbReference type="Proteomes" id="UP000283586"/>
    </source>
</evidence>
<gene>
    <name evidence="2" type="ORF">DWZ31_18025</name>
</gene>
<protein>
    <submittedName>
        <fullName evidence="2">Uncharacterized protein</fullName>
    </submittedName>
</protein>
<feature type="region of interest" description="Disordered" evidence="1">
    <location>
        <begin position="271"/>
        <end position="292"/>
    </location>
</feature>
<proteinExistence type="predicted"/>
<dbReference type="EMBL" id="QRQN01000032">
    <property type="protein sequence ID" value="RHN03666.1"/>
    <property type="molecule type" value="Genomic_DNA"/>
</dbReference>
<feature type="compositionally biased region" description="Basic residues" evidence="1">
    <location>
        <begin position="271"/>
        <end position="281"/>
    </location>
</feature>
<evidence type="ECO:0000313" key="2">
    <source>
        <dbReference type="EMBL" id="RHN03666.1"/>
    </source>
</evidence>
<dbReference type="Proteomes" id="UP000283586">
    <property type="component" value="Unassembled WGS sequence"/>
</dbReference>
<sequence length="292" mass="33974">MNEDFSLGKMSADARLTATFKYYEKTEQNGKIVITACLGKGDVPKLNRGYGLDGNELWLSLNNLYQSIRGKDDYTAADDIISWCQQYAHPYYASEDIEEYRWDIEKDTEYWDFSTNILGNFTFDVHTMREDLESLYRDTLVILMFKKCLERLDVSTDLAQITWTNEFADFNSFPMQKHLGKISAYLNKMSGVTMKLGLDENGELKVMPDFHSVFDAARFALSQYVSIPTDYPIAYADRVGVATCECCGRLFIKNGNRQKYCDNPECKKERNRRKSRTAYRRKIQEENDNRWA</sequence>
<reference evidence="2 3" key="1">
    <citation type="submission" date="2018-08" db="EMBL/GenBank/DDBJ databases">
        <title>A genome reference for cultivated species of the human gut microbiota.</title>
        <authorList>
            <person name="Zou Y."/>
            <person name="Xue W."/>
            <person name="Luo G."/>
        </authorList>
    </citation>
    <scope>NUCLEOTIDE SEQUENCE [LARGE SCALE GENOMIC DNA]</scope>
    <source>
        <strain evidence="2 3">AF31-21AC</strain>
    </source>
</reference>
<dbReference type="RefSeq" id="WP_118489400.1">
    <property type="nucleotide sequence ID" value="NZ_QRQN01000032.1"/>
</dbReference>
<dbReference type="AlphaFoldDB" id="A0A3R6K7U0"/>